<protein>
    <submittedName>
        <fullName evidence="1">Uncharacterized protein</fullName>
    </submittedName>
</protein>
<evidence type="ECO:0000313" key="2">
    <source>
        <dbReference type="Proteomes" id="UP000309594"/>
    </source>
</evidence>
<proteinExistence type="predicted"/>
<name>A0A4U1GKQ9_9SPHI</name>
<gene>
    <name evidence="1" type="ORF">FBD94_04155</name>
</gene>
<dbReference type="EMBL" id="SWDX01000002">
    <property type="protein sequence ID" value="TKC63560.1"/>
    <property type="molecule type" value="Genomic_DNA"/>
</dbReference>
<sequence length="83" mass="9686">MQEEEIFNLSIAINAGLEPLTFTITIYYPASVPKHERNYRVLRDNEMLGVLHQDADDRWHLLEGNMEQEEIQTIGQEIDAHYA</sequence>
<evidence type="ECO:0000313" key="1">
    <source>
        <dbReference type="EMBL" id="TKC63560.1"/>
    </source>
</evidence>
<comment type="caution">
    <text evidence="1">The sequence shown here is derived from an EMBL/GenBank/DDBJ whole genome shotgun (WGS) entry which is preliminary data.</text>
</comment>
<organism evidence="1 2">
    <name type="scientific">Pedobacter hiemivivus</name>
    <dbReference type="NCBI Taxonomy" id="2530454"/>
    <lineage>
        <taxon>Bacteria</taxon>
        <taxon>Pseudomonadati</taxon>
        <taxon>Bacteroidota</taxon>
        <taxon>Sphingobacteriia</taxon>
        <taxon>Sphingobacteriales</taxon>
        <taxon>Sphingobacteriaceae</taxon>
        <taxon>Pedobacter</taxon>
    </lineage>
</organism>
<accession>A0A4U1GKQ9</accession>
<dbReference type="Proteomes" id="UP000309594">
    <property type="component" value="Unassembled WGS sequence"/>
</dbReference>
<dbReference type="AlphaFoldDB" id="A0A4U1GKQ9"/>
<dbReference type="RefSeq" id="WP_136879231.1">
    <property type="nucleotide sequence ID" value="NZ_SWDX01000002.1"/>
</dbReference>
<reference evidence="1 2" key="1">
    <citation type="submission" date="2019-04" db="EMBL/GenBank/DDBJ databases">
        <title>Pedobacter sp. RP-1-16 sp. nov., isolated from Arctic soil.</title>
        <authorList>
            <person name="Dahal R.H."/>
            <person name="Kim D.-U."/>
        </authorList>
    </citation>
    <scope>NUCLEOTIDE SEQUENCE [LARGE SCALE GENOMIC DNA]</scope>
    <source>
        <strain evidence="1 2">RP-1-16</strain>
    </source>
</reference>